<name>A0A9N8F098_9STRA</name>
<dbReference type="InterPro" id="IPR012334">
    <property type="entry name" value="Pectin_lyas_fold"/>
</dbReference>
<evidence type="ECO:0008006" key="4">
    <source>
        <dbReference type="Google" id="ProtNLM"/>
    </source>
</evidence>
<dbReference type="EMBL" id="CAICTM010002770">
    <property type="protein sequence ID" value="CAB9530178.1"/>
    <property type="molecule type" value="Genomic_DNA"/>
</dbReference>
<proteinExistence type="predicted"/>
<protein>
    <recommendedName>
        <fullName evidence="4">Right handed beta helix domain-containing protein</fullName>
    </recommendedName>
</protein>
<dbReference type="OrthoDB" id="49147at2759"/>
<dbReference type="AlphaFoldDB" id="A0A9N8F098"/>
<keyword evidence="1" id="KW-0732">Signal</keyword>
<evidence type="ECO:0000256" key="1">
    <source>
        <dbReference type="SAM" id="SignalP"/>
    </source>
</evidence>
<reference evidence="2" key="1">
    <citation type="submission" date="2020-06" db="EMBL/GenBank/DDBJ databases">
        <authorList>
            <consortium name="Plant Systems Biology data submission"/>
        </authorList>
    </citation>
    <scope>NUCLEOTIDE SEQUENCE</scope>
    <source>
        <strain evidence="2">D6</strain>
    </source>
</reference>
<dbReference type="SUPFAM" id="SSF51126">
    <property type="entry name" value="Pectin lyase-like"/>
    <property type="match status" value="1"/>
</dbReference>
<dbReference type="Proteomes" id="UP001153069">
    <property type="component" value="Unassembled WGS sequence"/>
</dbReference>
<comment type="caution">
    <text evidence="2">The sequence shown here is derived from an EMBL/GenBank/DDBJ whole genome shotgun (WGS) entry which is preliminary data.</text>
</comment>
<keyword evidence="3" id="KW-1185">Reference proteome</keyword>
<gene>
    <name evidence="2" type="ORF">SEMRO_2772_G336800.1</name>
</gene>
<sequence>MIRIAALFLLFATGFAQDCYDNLTSIYEEIGDDSKVDEPKRFVLCPNTIFDAGFLVPGEGITGGQFPLIPRSNTEYSCGEDGSSANNCIIRGGDFGMMSVPIFFRNDQAVDNVVLKGITFERQEQYGIFLGMPGDIIYEDCIVRDQENLGPVFVNYESEVLDDAQNLDVTFSSSLFSNNTQAARGLGIEFGVMTIRGDAYTKVTVDSCLFTQNQYGNPINAPIGYAIHAYPNTNLILKNSCFVENSFLGGGTVVVAEDSFFALIGANHADGGADFILICDYVARYPTEQDRANLNPTCIPSQSDVCLLQR</sequence>
<evidence type="ECO:0000313" key="3">
    <source>
        <dbReference type="Proteomes" id="UP001153069"/>
    </source>
</evidence>
<organism evidence="2 3">
    <name type="scientific">Seminavis robusta</name>
    <dbReference type="NCBI Taxonomy" id="568900"/>
    <lineage>
        <taxon>Eukaryota</taxon>
        <taxon>Sar</taxon>
        <taxon>Stramenopiles</taxon>
        <taxon>Ochrophyta</taxon>
        <taxon>Bacillariophyta</taxon>
        <taxon>Bacillariophyceae</taxon>
        <taxon>Bacillariophycidae</taxon>
        <taxon>Naviculales</taxon>
        <taxon>Naviculaceae</taxon>
        <taxon>Seminavis</taxon>
    </lineage>
</organism>
<feature type="chain" id="PRO_5040184803" description="Right handed beta helix domain-containing protein" evidence="1">
    <location>
        <begin position="17"/>
        <end position="310"/>
    </location>
</feature>
<accession>A0A9N8F098</accession>
<evidence type="ECO:0000313" key="2">
    <source>
        <dbReference type="EMBL" id="CAB9530178.1"/>
    </source>
</evidence>
<dbReference type="InterPro" id="IPR011050">
    <property type="entry name" value="Pectin_lyase_fold/virulence"/>
</dbReference>
<feature type="signal peptide" evidence="1">
    <location>
        <begin position="1"/>
        <end position="16"/>
    </location>
</feature>
<dbReference type="Gene3D" id="2.160.20.10">
    <property type="entry name" value="Single-stranded right-handed beta-helix, Pectin lyase-like"/>
    <property type="match status" value="1"/>
</dbReference>